<name>A0ABU1HGX1_9GAMM</name>
<dbReference type="InterPro" id="IPR050237">
    <property type="entry name" value="ATP-dep_AMP-bd_enzyme"/>
</dbReference>
<dbReference type="SUPFAM" id="SSF56801">
    <property type="entry name" value="Acetyl-CoA synthetase-like"/>
    <property type="match status" value="1"/>
</dbReference>
<evidence type="ECO:0000313" key="3">
    <source>
        <dbReference type="EMBL" id="MDR5906722.1"/>
    </source>
</evidence>
<protein>
    <submittedName>
        <fullName evidence="3">AMP-binding protein</fullName>
    </submittedName>
</protein>
<keyword evidence="4" id="KW-1185">Reference proteome</keyword>
<sequence length="376" mass="40829">MSRWLDTTTVKELLHSLLHAELSAYRGAQVSLAPNGLQIDSLERLYLAASVNEFFNLHETGVEDRLLMTESLEAWAELIVEAMPYTSGLSFRTSGSSGVPKTCHQPWLAIETEARALHRRLHDKVSATRVVSWLPLHHLYGFMLGIAYPLVNGLPRLAAGDTLPALHSGDVIVTVPPRWGYLASSRKSWPSDVVGVTSTGPLPQHAAQLLTANGLPNLLEIYGSSETGGVATRWFPAASFELLEHWQRSSCDAISAVHCGERVGLPDHIAWQDTRRFTLQGRRDDLVTIGGTNVSPLEVAGKIEALPEVSHCAVRAYIAGDDQVRLKAYIVPSASEEDASAGLDAMLPSLPAAQRPVSITFGHALPTNALGKLCDW</sequence>
<dbReference type="InterPro" id="IPR045851">
    <property type="entry name" value="AMP-bd_C_sf"/>
</dbReference>
<dbReference type="RefSeq" id="WP_309723525.1">
    <property type="nucleotide sequence ID" value="NZ_JARWAM010000011.1"/>
</dbReference>
<organism evidence="3 4">
    <name type="scientific">Franzmannia qiaohouensis</name>
    <dbReference type="NCBI Taxonomy" id="1329370"/>
    <lineage>
        <taxon>Bacteria</taxon>
        <taxon>Pseudomonadati</taxon>
        <taxon>Pseudomonadota</taxon>
        <taxon>Gammaproteobacteria</taxon>
        <taxon>Oceanospirillales</taxon>
        <taxon>Halomonadaceae</taxon>
        <taxon>Franzmannia</taxon>
    </lineage>
</organism>
<reference evidence="3 4" key="1">
    <citation type="submission" date="2023-04" db="EMBL/GenBank/DDBJ databases">
        <title>A long-awaited taxogenomic arrangement of the family Halomonadaceae.</title>
        <authorList>
            <person name="De La Haba R."/>
            <person name="Chuvochina M."/>
            <person name="Wittouck S."/>
            <person name="Arahal D.R."/>
            <person name="Sanchez-Porro C."/>
            <person name="Hugenholtz P."/>
            <person name="Ventosa A."/>
        </authorList>
    </citation>
    <scope>NUCLEOTIDE SEQUENCE [LARGE SCALE GENOMIC DNA]</scope>
    <source>
        <strain evidence="3 4">DSM 26770</strain>
    </source>
</reference>
<evidence type="ECO:0000259" key="2">
    <source>
        <dbReference type="Pfam" id="PF00501"/>
    </source>
</evidence>
<gene>
    <name evidence="3" type="ORF">QC821_15695</name>
</gene>
<comment type="caution">
    <text evidence="3">The sequence shown here is derived from an EMBL/GenBank/DDBJ whole genome shotgun (WGS) entry which is preliminary data.</text>
</comment>
<dbReference type="Pfam" id="PF00501">
    <property type="entry name" value="AMP-binding"/>
    <property type="match status" value="1"/>
</dbReference>
<dbReference type="InterPro" id="IPR042099">
    <property type="entry name" value="ANL_N_sf"/>
</dbReference>
<keyword evidence="1" id="KW-0436">Ligase</keyword>
<evidence type="ECO:0000256" key="1">
    <source>
        <dbReference type="ARBA" id="ARBA00022598"/>
    </source>
</evidence>
<evidence type="ECO:0000313" key="4">
    <source>
        <dbReference type="Proteomes" id="UP001251374"/>
    </source>
</evidence>
<dbReference type="PANTHER" id="PTHR43767">
    <property type="entry name" value="LONG-CHAIN-FATTY-ACID--COA LIGASE"/>
    <property type="match status" value="1"/>
</dbReference>
<dbReference type="InterPro" id="IPR000873">
    <property type="entry name" value="AMP-dep_synth/lig_dom"/>
</dbReference>
<proteinExistence type="predicted"/>
<feature type="domain" description="AMP-dependent synthetase/ligase" evidence="2">
    <location>
        <begin position="93"/>
        <end position="239"/>
    </location>
</feature>
<dbReference type="Gene3D" id="3.40.50.12780">
    <property type="entry name" value="N-terminal domain of ligase-like"/>
    <property type="match status" value="1"/>
</dbReference>
<accession>A0ABU1HGX1</accession>
<dbReference type="Gene3D" id="3.30.300.30">
    <property type="match status" value="1"/>
</dbReference>
<dbReference type="EMBL" id="JARWAM010000011">
    <property type="protein sequence ID" value="MDR5906722.1"/>
    <property type="molecule type" value="Genomic_DNA"/>
</dbReference>
<dbReference type="PANTHER" id="PTHR43767:SF8">
    <property type="entry name" value="LONG-CHAIN-FATTY-ACID--COA LIGASE"/>
    <property type="match status" value="1"/>
</dbReference>
<dbReference type="Proteomes" id="UP001251374">
    <property type="component" value="Unassembled WGS sequence"/>
</dbReference>